<dbReference type="Proteomes" id="UP000054047">
    <property type="component" value="Unassembled WGS sequence"/>
</dbReference>
<proteinExistence type="predicted"/>
<protein>
    <submittedName>
        <fullName evidence="2">Uncharacterized protein</fullName>
    </submittedName>
</protein>
<dbReference type="EMBL" id="KN726458">
    <property type="protein sequence ID" value="KIH68129.1"/>
    <property type="molecule type" value="Genomic_DNA"/>
</dbReference>
<gene>
    <name evidence="2" type="ORF">ANCDUO_01535</name>
</gene>
<feature type="compositionally biased region" description="Polar residues" evidence="1">
    <location>
        <begin position="103"/>
        <end position="112"/>
    </location>
</feature>
<keyword evidence="3" id="KW-1185">Reference proteome</keyword>
<feature type="compositionally biased region" description="Polar residues" evidence="1">
    <location>
        <begin position="132"/>
        <end position="150"/>
    </location>
</feature>
<feature type="region of interest" description="Disordered" evidence="1">
    <location>
        <begin position="100"/>
        <end position="150"/>
    </location>
</feature>
<feature type="compositionally biased region" description="Basic and acidic residues" evidence="1">
    <location>
        <begin position="117"/>
        <end position="126"/>
    </location>
</feature>
<dbReference type="AlphaFoldDB" id="A0A0C2H909"/>
<evidence type="ECO:0000313" key="3">
    <source>
        <dbReference type="Proteomes" id="UP000054047"/>
    </source>
</evidence>
<accession>A0A0C2H909</accession>
<evidence type="ECO:0000313" key="2">
    <source>
        <dbReference type="EMBL" id="KIH68129.1"/>
    </source>
</evidence>
<evidence type="ECO:0000256" key="1">
    <source>
        <dbReference type="SAM" id="MobiDB-lite"/>
    </source>
</evidence>
<dbReference type="OrthoDB" id="2161780at2759"/>
<reference evidence="2 3" key="1">
    <citation type="submission" date="2013-12" db="EMBL/GenBank/DDBJ databases">
        <title>Draft genome of the parsitic nematode Ancylostoma duodenale.</title>
        <authorList>
            <person name="Mitreva M."/>
        </authorList>
    </citation>
    <scope>NUCLEOTIDE SEQUENCE [LARGE SCALE GENOMIC DNA]</scope>
    <source>
        <strain evidence="2 3">Zhejiang</strain>
    </source>
</reference>
<name>A0A0C2H909_9BILA</name>
<organism evidence="2 3">
    <name type="scientific">Ancylostoma duodenale</name>
    <dbReference type="NCBI Taxonomy" id="51022"/>
    <lineage>
        <taxon>Eukaryota</taxon>
        <taxon>Metazoa</taxon>
        <taxon>Ecdysozoa</taxon>
        <taxon>Nematoda</taxon>
        <taxon>Chromadorea</taxon>
        <taxon>Rhabditida</taxon>
        <taxon>Rhabditina</taxon>
        <taxon>Rhabditomorpha</taxon>
        <taxon>Strongyloidea</taxon>
        <taxon>Ancylostomatidae</taxon>
        <taxon>Ancylostomatinae</taxon>
        <taxon>Ancylostoma</taxon>
    </lineage>
</organism>
<sequence length="150" mass="16968">MLSDAKDLADLLKMVAEKGQEIETNQQALKFLNTIGAWLFLVFQYLDSLAELIRQGIEAANEDLKKENDLRLQQEVTFAYNFFSEIGEILTTDVLYKNKRESPATSHVSKTQATAEPKNEEKEKEAPTTNEVPVTSEKTTVEQPTSIEEK</sequence>